<reference evidence="5" key="1">
    <citation type="journal article" date="2019" name="Int. J. Syst. Evol. Microbiol.">
        <title>The Global Catalogue of Microorganisms (GCM) 10K type strain sequencing project: providing services to taxonomists for standard genome sequencing and annotation.</title>
        <authorList>
            <consortium name="The Broad Institute Genomics Platform"/>
            <consortium name="The Broad Institute Genome Sequencing Center for Infectious Disease"/>
            <person name="Wu L."/>
            <person name="Ma J."/>
        </authorList>
    </citation>
    <scope>NUCLEOTIDE SEQUENCE [LARGE SCALE GENOMIC DNA]</scope>
    <source>
        <strain evidence="5">JCM 17983</strain>
    </source>
</reference>
<protein>
    <recommendedName>
        <fullName evidence="3">N-acetyltransferase domain-containing protein</fullName>
    </recommendedName>
</protein>
<sequence length="154" mass="16870">MAAGGGHLREARVDEVPALEDILREASMIWPEHRDDLLAHPEAVEVPRRDVRAGRVRVHEVDDLVTGFATVLTLPDGDAELDALFVRPALMRRGIGARLVEDAARRARDGGAARLVVTADPHAEAFYARCGFRTVGTAPTRFGPAIRMHRELPP</sequence>
<dbReference type="SUPFAM" id="SSF55729">
    <property type="entry name" value="Acyl-CoA N-acyltransferases (Nat)"/>
    <property type="match status" value="1"/>
</dbReference>
<comment type="caution">
    <text evidence="4">The sequence shown here is derived from an EMBL/GenBank/DDBJ whole genome shotgun (WGS) entry which is preliminary data.</text>
</comment>
<dbReference type="PANTHER" id="PTHR43877">
    <property type="entry name" value="AMINOALKYLPHOSPHONATE N-ACETYLTRANSFERASE-RELATED-RELATED"/>
    <property type="match status" value="1"/>
</dbReference>
<dbReference type="InterPro" id="IPR000182">
    <property type="entry name" value="GNAT_dom"/>
</dbReference>
<dbReference type="InterPro" id="IPR050832">
    <property type="entry name" value="Bact_Acetyltransf"/>
</dbReference>
<keyword evidence="2" id="KW-0012">Acyltransferase</keyword>
<evidence type="ECO:0000313" key="4">
    <source>
        <dbReference type="EMBL" id="GAA4872573.1"/>
    </source>
</evidence>
<dbReference type="PROSITE" id="PS51186">
    <property type="entry name" value="GNAT"/>
    <property type="match status" value="1"/>
</dbReference>
<keyword evidence="1" id="KW-0808">Transferase</keyword>
<dbReference type="CDD" id="cd04301">
    <property type="entry name" value="NAT_SF"/>
    <property type="match status" value="1"/>
</dbReference>
<dbReference type="PANTHER" id="PTHR43877:SF1">
    <property type="entry name" value="ACETYLTRANSFERASE"/>
    <property type="match status" value="1"/>
</dbReference>
<evidence type="ECO:0000256" key="1">
    <source>
        <dbReference type="ARBA" id="ARBA00022679"/>
    </source>
</evidence>
<organism evidence="4 5">
    <name type="scientific">Actinomycetospora straminea</name>
    <dbReference type="NCBI Taxonomy" id="663607"/>
    <lineage>
        <taxon>Bacteria</taxon>
        <taxon>Bacillati</taxon>
        <taxon>Actinomycetota</taxon>
        <taxon>Actinomycetes</taxon>
        <taxon>Pseudonocardiales</taxon>
        <taxon>Pseudonocardiaceae</taxon>
        <taxon>Actinomycetospora</taxon>
    </lineage>
</organism>
<proteinExistence type="predicted"/>
<keyword evidence="5" id="KW-1185">Reference proteome</keyword>
<dbReference type="Proteomes" id="UP001500457">
    <property type="component" value="Unassembled WGS sequence"/>
</dbReference>
<gene>
    <name evidence="4" type="ORF">GCM10023203_22890</name>
</gene>
<dbReference type="EMBL" id="BAABHQ010000004">
    <property type="protein sequence ID" value="GAA4872573.1"/>
    <property type="molecule type" value="Genomic_DNA"/>
</dbReference>
<evidence type="ECO:0000313" key="5">
    <source>
        <dbReference type="Proteomes" id="UP001500457"/>
    </source>
</evidence>
<dbReference type="RefSeq" id="WP_274230568.1">
    <property type="nucleotide sequence ID" value="NZ_BAABHQ010000004.1"/>
</dbReference>
<evidence type="ECO:0000256" key="2">
    <source>
        <dbReference type="ARBA" id="ARBA00023315"/>
    </source>
</evidence>
<dbReference type="InterPro" id="IPR016181">
    <property type="entry name" value="Acyl_CoA_acyltransferase"/>
</dbReference>
<accession>A0ABP9EBX2</accession>
<name>A0ABP9EBX2_9PSEU</name>
<evidence type="ECO:0000259" key="3">
    <source>
        <dbReference type="PROSITE" id="PS51186"/>
    </source>
</evidence>
<dbReference type="Pfam" id="PF00583">
    <property type="entry name" value="Acetyltransf_1"/>
    <property type="match status" value="1"/>
</dbReference>
<feature type="domain" description="N-acetyltransferase" evidence="3">
    <location>
        <begin position="6"/>
        <end position="153"/>
    </location>
</feature>
<dbReference type="Gene3D" id="3.40.630.30">
    <property type="match status" value="1"/>
</dbReference>